<evidence type="ECO:0000313" key="7">
    <source>
        <dbReference type="Proteomes" id="UP001220324"/>
    </source>
</evidence>
<sequence>MNAWAVDASNLPGQDNGAFNPSTIDPSAAFLHASPNPQDPNQFQRMFNGVPRNASPGFHNPNQVIPSKRARPEDGMPMSPRPAPGGVTGSRSQTPQVPYPGYQGPANGTPQFPQHPTPYQHLQQGASPNVTQSPVMQDFDQQSVRMGTASPSPFSPAGPHVGPHMSPSQSDHGSRVNTPQNNNFMPGQAFPQNMGGQFQAPGSAAPQQAFGGMQQGGMQQGSMQQGGMQQVPPGYHQALAAQQQRLHAMSMQNRQMNANPQMAGRPVASGLNPMANPQQMAAFRQMQQNVAKPNNPEAFMRAVQKFQMSRNLPFDPNPIISGRPLNIVQLYGTIMKMGGSKKVTAMNGWPAVAQHLQFPQMQFPVAAQELREYYQRNLAPYEQAFISSQQKQFAEMQQQQNQQQHHQQQQQNQQQQHPQQLQPQLQPGIPRQPSDASGMQFQSPAVKQGQSFEQTAQSPQNNTPVPNQAQVPPMNGFATPTQARSQSKPPQTAHRLSVSRQSQSSVPPTENTGQFAAPSPSQQGKAASVTPGPQPAQADPKLERVTKMPIEDPFKPKVITEHRLHGPIAVDEMFQLGDEILRLKPSVPAFAELGVVDIHALNMGLKCGIQAEIRVALDTLTTLSSELNTAISLENCDDLVESLVDCAQDQAEFLAQHIPELPERMQVRSYEEVTRGCQSEFTSLAEVPEFGSIDYRLDRAVERLICITTIIRNLSFNEANVGILGIPSVTQVFADVFRCLGTHKMFLRTNHNTLDFMKDAVIFMSNSAHVMQIPGKEEAQSLLEFLLAFAPEPTQSKELMFTAFNPSIHRYTPAAVDGLAKLLARDDPNRIYFGAIFSGDGSVPPRPDLLTRAFGLAVCAVPDKKPLAVADARKIFLMQGLLAADVLTTFADGSMARSWVGSVDGFAIHLLRLSCLLCTERLPQLASIRQRGPHEADAYAFAAIINRGLAILRRLAEKSKQVDNTLPLKLPSGVIPRKESLLGALLLPNMDPNIIRQLLTYARLAE</sequence>
<dbReference type="InterPro" id="IPR051232">
    <property type="entry name" value="ARID/SWI1_ChromRemod"/>
</dbReference>
<dbReference type="InterPro" id="IPR036431">
    <property type="entry name" value="ARID_dom_sf"/>
</dbReference>
<evidence type="ECO:0000259" key="5">
    <source>
        <dbReference type="PROSITE" id="PS51011"/>
    </source>
</evidence>
<dbReference type="AlphaFoldDB" id="A0AAD6CWJ2"/>
<dbReference type="EMBL" id="JAQIZZ010000005">
    <property type="protein sequence ID" value="KAJ5541309.1"/>
    <property type="molecule type" value="Genomic_DNA"/>
</dbReference>
<evidence type="ECO:0000256" key="4">
    <source>
        <dbReference type="SAM" id="MobiDB-lite"/>
    </source>
</evidence>
<feature type="compositionally biased region" description="Polar residues" evidence="4">
    <location>
        <begin position="11"/>
        <end position="25"/>
    </location>
</feature>
<feature type="region of interest" description="Disordered" evidence="4">
    <location>
        <begin position="1"/>
        <end position="133"/>
    </location>
</feature>
<keyword evidence="7" id="KW-1185">Reference proteome</keyword>
<keyword evidence="1" id="KW-0805">Transcription regulation</keyword>
<evidence type="ECO:0000256" key="3">
    <source>
        <dbReference type="ARBA" id="ARBA00023242"/>
    </source>
</evidence>
<feature type="compositionally biased region" description="Polar residues" evidence="4">
    <location>
        <begin position="478"/>
        <end position="490"/>
    </location>
</feature>
<dbReference type="InterPro" id="IPR001606">
    <property type="entry name" value="ARID_dom"/>
</dbReference>
<protein>
    <recommendedName>
        <fullName evidence="5">ARID domain-containing protein</fullName>
    </recommendedName>
</protein>
<dbReference type="GO" id="GO:0006357">
    <property type="term" value="P:regulation of transcription by RNA polymerase II"/>
    <property type="evidence" value="ECO:0007669"/>
    <property type="project" value="TreeGrafter"/>
</dbReference>
<evidence type="ECO:0000313" key="6">
    <source>
        <dbReference type="EMBL" id="KAJ5541309.1"/>
    </source>
</evidence>
<reference evidence="6 7" key="1">
    <citation type="journal article" date="2023" name="IMA Fungus">
        <title>Comparative genomic study of the Penicillium genus elucidates a diverse pangenome and 15 lateral gene transfer events.</title>
        <authorList>
            <person name="Petersen C."/>
            <person name="Sorensen T."/>
            <person name="Nielsen M.R."/>
            <person name="Sondergaard T.E."/>
            <person name="Sorensen J.L."/>
            <person name="Fitzpatrick D.A."/>
            <person name="Frisvad J.C."/>
            <person name="Nielsen K.L."/>
        </authorList>
    </citation>
    <scope>NUCLEOTIDE SEQUENCE [LARGE SCALE GENOMIC DNA]</scope>
    <source>
        <strain evidence="6 7">IBT 35679</strain>
    </source>
</reference>
<dbReference type="Pfam" id="PF01388">
    <property type="entry name" value="ARID"/>
    <property type="match status" value="1"/>
</dbReference>
<keyword evidence="3" id="KW-0539">Nucleus</keyword>
<dbReference type="PANTHER" id="PTHR13964">
    <property type="entry name" value="RBP-RELATED"/>
    <property type="match status" value="1"/>
</dbReference>
<evidence type="ECO:0000256" key="1">
    <source>
        <dbReference type="ARBA" id="ARBA00023015"/>
    </source>
</evidence>
<feature type="compositionally biased region" description="Low complexity" evidence="4">
    <location>
        <begin position="397"/>
        <end position="427"/>
    </location>
</feature>
<feature type="compositionally biased region" description="Polar residues" evidence="4">
    <location>
        <begin position="35"/>
        <end position="45"/>
    </location>
</feature>
<accession>A0AAD6CWJ2</accession>
<feature type="compositionally biased region" description="Polar residues" evidence="4">
    <location>
        <begin position="434"/>
        <end position="470"/>
    </location>
</feature>
<dbReference type="SMART" id="SM01014">
    <property type="entry name" value="ARID"/>
    <property type="match status" value="1"/>
</dbReference>
<feature type="region of interest" description="Disordered" evidence="4">
    <location>
        <begin position="145"/>
        <end position="175"/>
    </location>
</feature>
<evidence type="ECO:0000256" key="2">
    <source>
        <dbReference type="ARBA" id="ARBA00023163"/>
    </source>
</evidence>
<feature type="compositionally biased region" description="Polar residues" evidence="4">
    <location>
        <begin position="166"/>
        <end position="175"/>
    </location>
</feature>
<gene>
    <name evidence="6" type="ORF">N7494_006385</name>
</gene>
<keyword evidence="2" id="KW-0804">Transcription</keyword>
<name>A0AAD6CWJ2_9EURO</name>
<feature type="domain" description="ARID" evidence="5">
    <location>
        <begin position="293"/>
        <end position="386"/>
    </location>
</feature>
<dbReference type="PROSITE" id="PS51011">
    <property type="entry name" value="ARID"/>
    <property type="match status" value="1"/>
</dbReference>
<dbReference type="SUPFAM" id="SSF46774">
    <property type="entry name" value="ARID-like"/>
    <property type="match status" value="1"/>
</dbReference>
<dbReference type="PANTHER" id="PTHR13964:SF27">
    <property type="entry name" value="HAT-TRICK, ISOFORM D"/>
    <property type="match status" value="1"/>
</dbReference>
<feature type="compositionally biased region" description="Low complexity" evidence="4">
    <location>
        <begin position="495"/>
        <end position="508"/>
    </location>
</feature>
<proteinExistence type="predicted"/>
<dbReference type="Gene3D" id="1.10.150.60">
    <property type="entry name" value="ARID DNA-binding domain"/>
    <property type="match status" value="1"/>
</dbReference>
<feature type="compositionally biased region" description="Polar residues" evidence="4">
    <location>
        <begin position="509"/>
        <end position="525"/>
    </location>
</feature>
<comment type="caution">
    <text evidence="6">The sequence shown here is derived from an EMBL/GenBank/DDBJ whole genome shotgun (WGS) entry which is preliminary data.</text>
</comment>
<feature type="compositionally biased region" description="Polar residues" evidence="4">
    <location>
        <begin position="120"/>
        <end position="133"/>
    </location>
</feature>
<organism evidence="6 7">
    <name type="scientific">Penicillium frequentans</name>
    <dbReference type="NCBI Taxonomy" id="3151616"/>
    <lineage>
        <taxon>Eukaryota</taxon>
        <taxon>Fungi</taxon>
        <taxon>Dikarya</taxon>
        <taxon>Ascomycota</taxon>
        <taxon>Pezizomycotina</taxon>
        <taxon>Eurotiomycetes</taxon>
        <taxon>Eurotiomycetidae</taxon>
        <taxon>Eurotiales</taxon>
        <taxon>Aspergillaceae</taxon>
        <taxon>Penicillium</taxon>
    </lineage>
</organism>
<feature type="region of interest" description="Disordered" evidence="4">
    <location>
        <begin position="395"/>
        <end position="544"/>
    </location>
</feature>
<dbReference type="GO" id="GO:0016514">
    <property type="term" value="C:SWI/SNF complex"/>
    <property type="evidence" value="ECO:0007669"/>
    <property type="project" value="TreeGrafter"/>
</dbReference>
<dbReference type="GO" id="GO:0000976">
    <property type="term" value="F:transcription cis-regulatory region binding"/>
    <property type="evidence" value="ECO:0007669"/>
    <property type="project" value="TreeGrafter"/>
</dbReference>
<dbReference type="CDD" id="cd16871">
    <property type="entry name" value="ARID_Swi1p-like"/>
    <property type="match status" value="1"/>
</dbReference>
<dbReference type="Proteomes" id="UP001220324">
    <property type="component" value="Unassembled WGS sequence"/>
</dbReference>
<dbReference type="SMART" id="SM00501">
    <property type="entry name" value="BRIGHT"/>
    <property type="match status" value="1"/>
</dbReference>